<dbReference type="Proteomes" id="UP000604383">
    <property type="component" value="Unassembled WGS sequence"/>
</dbReference>
<dbReference type="InterPro" id="IPR000620">
    <property type="entry name" value="EamA_dom"/>
</dbReference>
<dbReference type="EMBL" id="JAKTMA010000033">
    <property type="protein sequence ID" value="MCR0234440.1"/>
    <property type="molecule type" value="Genomic_DNA"/>
</dbReference>
<dbReference type="SUPFAM" id="SSF103481">
    <property type="entry name" value="Multidrug resistance efflux transporter EmrE"/>
    <property type="match status" value="2"/>
</dbReference>
<evidence type="ECO:0000259" key="3">
    <source>
        <dbReference type="Pfam" id="PF00892"/>
    </source>
</evidence>
<feature type="transmembrane region" description="Helical" evidence="2">
    <location>
        <begin position="33"/>
        <end position="51"/>
    </location>
</feature>
<comment type="caution">
    <text evidence="4">The sequence shown here is derived from an EMBL/GenBank/DDBJ whole genome shotgun (WGS) entry which is preliminary data.</text>
</comment>
<dbReference type="Proteomes" id="UP001203972">
    <property type="component" value="Unassembled WGS sequence"/>
</dbReference>
<dbReference type="EMBL" id="WWTN01000032">
    <property type="protein sequence ID" value="MZH57264.1"/>
    <property type="molecule type" value="Genomic_DNA"/>
</dbReference>
<feature type="transmembrane region" description="Helical" evidence="2">
    <location>
        <begin position="146"/>
        <end position="164"/>
    </location>
</feature>
<reference evidence="5" key="3">
    <citation type="journal article" date="2022" name="Clin. Infect. Dis.">
        <title>Association between Clostridium innocuum and antibiotic-associated diarrhea in adults and children: A cross-sectional study and comparative genomics analysis.</title>
        <authorList>
            <person name="Cherny K.E."/>
            <person name="Muscat E.B."/>
            <person name="Balaji A."/>
            <person name="Mukherjee J."/>
            <person name="Ozer E.A."/>
            <person name="Angarone M.P."/>
            <person name="Hauser A.R."/>
            <person name="Sichel J.S."/>
            <person name="Amponsah E."/>
            <person name="Kociolek L.K."/>
        </authorList>
    </citation>
    <scope>NUCLEOTIDE SEQUENCE</scope>
    <source>
        <strain evidence="5">NU1-AC-029v</strain>
    </source>
</reference>
<dbReference type="Gene3D" id="1.10.3730.20">
    <property type="match status" value="1"/>
</dbReference>
<dbReference type="PANTHER" id="PTHR22911:SF137">
    <property type="entry name" value="SOLUTE CARRIER FAMILY 35 MEMBER G2-RELATED"/>
    <property type="match status" value="1"/>
</dbReference>
<dbReference type="Pfam" id="PF00892">
    <property type="entry name" value="EamA"/>
    <property type="match status" value="2"/>
</dbReference>
<dbReference type="AlphaFoldDB" id="A0A099I3E7"/>
<name>A0A099I3E7_CLOIN</name>
<evidence type="ECO:0000256" key="2">
    <source>
        <dbReference type="SAM" id="Phobius"/>
    </source>
</evidence>
<evidence type="ECO:0000313" key="7">
    <source>
        <dbReference type="Proteomes" id="UP000030008"/>
    </source>
</evidence>
<evidence type="ECO:0000313" key="4">
    <source>
        <dbReference type="EMBL" id="KGJ52116.1"/>
    </source>
</evidence>
<keyword evidence="2" id="KW-0472">Membrane</keyword>
<dbReference type="GO" id="GO:0016020">
    <property type="term" value="C:membrane"/>
    <property type="evidence" value="ECO:0007669"/>
    <property type="project" value="InterPro"/>
</dbReference>
<comment type="similarity">
    <text evidence="1">Belongs to the EamA transporter family.</text>
</comment>
<dbReference type="RefSeq" id="WP_008819679.1">
    <property type="nucleotide sequence ID" value="NZ_AP025565.1"/>
</dbReference>
<dbReference type="Proteomes" id="UP000030008">
    <property type="component" value="Unassembled WGS sequence"/>
</dbReference>
<feature type="transmembrane region" description="Helical" evidence="2">
    <location>
        <begin position="240"/>
        <end position="259"/>
    </location>
</feature>
<sequence length="291" mass="31861">MHTKGILYTVLSAVLFGITPLITRAVYGYGANSMTVVFYRSLFVIPMLAAIMKGRHISFSISAHDLRNTGIIAIFGSGLTTILLFTSYSYIDVGCATTLHFLYPVFVSLLCFAVYHEILSRRKLTALSLALLGALCFFDLSNSGSMLGLLLAAGSGLTYAFYMVQLEKTRLSHQNAYKISFYLAIFILLETLVYHLLFSSIQFILPWNAYGLILLLSLVSSFLAVVLLQKGIQYLGSSTASLFCLFEPVTSVVCGALFLKEALTPAKIIGCCIIFTALIIMSREQHTAASS</sequence>
<evidence type="ECO:0000313" key="6">
    <source>
        <dbReference type="EMBL" id="MZH57264.1"/>
    </source>
</evidence>
<feature type="domain" description="EamA" evidence="3">
    <location>
        <begin position="147"/>
        <end position="282"/>
    </location>
</feature>
<feature type="transmembrane region" description="Helical" evidence="2">
    <location>
        <begin position="265"/>
        <end position="282"/>
    </location>
</feature>
<dbReference type="InterPro" id="IPR037185">
    <property type="entry name" value="EmrE-like"/>
</dbReference>
<proteinExistence type="inferred from homology"/>
<keyword evidence="2" id="KW-0812">Transmembrane</keyword>
<reference evidence="6" key="2">
    <citation type="journal article" date="2019" name="Nat. Med.">
        <title>A library of human gut bacterial isolates paired with longitudinal multiomics data enables mechanistic microbiome research.</title>
        <authorList>
            <person name="Poyet M."/>
            <person name="Groussin M."/>
            <person name="Gibbons S.M."/>
            <person name="Avila-Pacheco J."/>
            <person name="Jiang X."/>
            <person name="Kearney S.M."/>
            <person name="Perrotta A.R."/>
            <person name="Berdy B."/>
            <person name="Zhao S."/>
            <person name="Lieberman T.D."/>
            <person name="Swanson P.K."/>
            <person name="Smith M."/>
            <person name="Roesemann S."/>
            <person name="Alexander J.E."/>
            <person name="Rich S.A."/>
            <person name="Livny J."/>
            <person name="Vlamakis H."/>
            <person name="Clish C."/>
            <person name="Bullock K."/>
            <person name="Deik A."/>
            <person name="Scott J."/>
            <person name="Pierce K.A."/>
            <person name="Xavier R.J."/>
            <person name="Alm E.J."/>
        </authorList>
    </citation>
    <scope>NUCLEOTIDE SEQUENCE</scope>
    <source>
        <strain evidence="6">BIOML-A12</strain>
    </source>
</reference>
<feature type="transmembrane region" description="Helical" evidence="2">
    <location>
        <begin position="71"/>
        <end position="91"/>
    </location>
</feature>
<evidence type="ECO:0000256" key="1">
    <source>
        <dbReference type="ARBA" id="ARBA00007362"/>
    </source>
</evidence>
<gene>
    <name evidence="4" type="ORF">CIAN88_16595</name>
    <name evidence="6" type="ORF">GT664_16305</name>
    <name evidence="5" type="ORF">MKC95_16850</name>
</gene>
<dbReference type="EMBL" id="JQIF01000083">
    <property type="protein sequence ID" value="KGJ52116.1"/>
    <property type="molecule type" value="Genomic_DNA"/>
</dbReference>
<protein>
    <submittedName>
        <fullName evidence="5">DMT family transporter</fullName>
    </submittedName>
    <submittedName>
        <fullName evidence="6">EamA family transporter</fullName>
    </submittedName>
    <submittedName>
        <fullName evidence="4">Membrane protein</fullName>
    </submittedName>
</protein>
<dbReference type="PANTHER" id="PTHR22911">
    <property type="entry name" value="ACYL-MALONYL CONDENSING ENZYME-RELATED"/>
    <property type="match status" value="1"/>
</dbReference>
<keyword evidence="2" id="KW-1133">Transmembrane helix</keyword>
<reference evidence="4 7" key="1">
    <citation type="submission" date="2014-08" db="EMBL/GenBank/DDBJ databases">
        <title>Clostridium innocuum, an unnegligible vancomycin-resistant pathogen causing extra-intestinal infections.</title>
        <authorList>
            <person name="Feng Y."/>
            <person name="Chiu C.-H."/>
        </authorList>
    </citation>
    <scope>NUCLEOTIDE SEQUENCE [LARGE SCALE GENOMIC DNA]</scope>
    <source>
        <strain evidence="4 7">AN88</strain>
    </source>
</reference>
<accession>A0A099I3E7</accession>
<evidence type="ECO:0000313" key="5">
    <source>
        <dbReference type="EMBL" id="MCR0234440.1"/>
    </source>
</evidence>
<feature type="transmembrane region" description="Helical" evidence="2">
    <location>
        <begin position="176"/>
        <end position="197"/>
    </location>
</feature>
<feature type="transmembrane region" description="Helical" evidence="2">
    <location>
        <begin position="7"/>
        <end position="27"/>
    </location>
</feature>
<feature type="transmembrane region" description="Helical" evidence="2">
    <location>
        <begin position="209"/>
        <end position="228"/>
    </location>
</feature>
<feature type="transmembrane region" description="Helical" evidence="2">
    <location>
        <begin position="97"/>
        <end position="115"/>
    </location>
</feature>
<feature type="domain" description="EamA" evidence="3">
    <location>
        <begin position="4"/>
        <end position="136"/>
    </location>
</feature>
<organism evidence="4 7">
    <name type="scientific">Clostridium innocuum</name>
    <dbReference type="NCBI Taxonomy" id="1522"/>
    <lineage>
        <taxon>Bacteria</taxon>
        <taxon>Bacillati</taxon>
        <taxon>Bacillota</taxon>
        <taxon>Clostridia</taxon>
        <taxon>Eubacteriales</taxon>
        <taxon>Clostridiaceae</taxon>
        <taxon>Clostridium</taxon>
    </lineage>
</organism>